<dbReference type="Proteomes" id="UP000188559">
    <property type="component" value="Unassembled WGS sequence"/>
</dbReference>
<dbReference type="AlphaFoldDB" id="A0A1V2JT88"/>
<organism evidence="1 2">
    <name type="scientific">Pseudomonas azotoformans</name>
    <dbReference type="NCBI Taxonomy" id="47878"/>
    <lineage>
        <taxon>Bacteria</taxon>
        <taxon>Pseudomonadati</taxon>
        <taxon>Pseudomonadota</taxon>
        <taxon>Gammaproteobacteria</taxon>
        <taxon>Pseudomonadales</taxon>
        <taxon>Pseudomonadaceae</taxon>
        <taxon>Pseudomonas</taxon>
    </lineage>
</organism>
<proteinExistence type="predicted"/>
<keyword evidence="2" id="KW-1185">Reference proteome</keyword>
<accession>A0A1V2JT88</accession>
<name>A0A1V2JT88_PSEAZ</name>
<evidence type="ECO:0000313" key="1">
    <source>
        <dbReference type="EMBL" id="ONH48663.1"/>
    </source>
</evidence>
<dbReference type="EMBL" id="MNPV01000001">
    <property type="protein sequence ID" value="ONH48663.1"/>
    <property type="molecule type" value="Genomic_DNA"/>
</dbReference>
<reference evidence="1 2" key="1">
    <citation type="submission" date="2016-10" db="EMBL/GenBank/DDBJ databases">
        <title>Pseudomonas lactis sp. nov. and Pseudomonas paralactis sp. nov., isolated from bovine raw milk.</title>
        <authorList>
            <person name="Von Neubeck M."/>
            <person name="Huptas C."/>
            <person name="Glueck C."/>
            <person name="Krewinkel M."/>
            <person name="Stoeckel M."/>
            <person name="Stressler T."/>
            <person name="Fischer L."/>
            <person name="Hinrichs J."/>
            <person name="Scherer S."/>
            <person name="Wenning M."/>
        </authorList>
    </citation>
    <scope>NUCLEOTIDE SEQUENCE [LARGE SCALE GENOMIC DNA]</scope>
    <source>
        <strain evidence="1 2">DSM 18862</strain>
    </source>
</reference>
<protein>
    <submittedName>
        <fullName evidence="1">Uncharacterized protein</fullName>
    </submittedName>
</protein>
<gene>
    <name evidence="1" type="ORF">BLL37_04655</name>
</gene>
<comment type="caution">
    <text evidence="1">The sequence shown here is derived from an EMBL/GenBank/DDBJ whole genome shotgun (WGS) entry which is preliminary data.</text>
</comment>
<sequence>MIYHQTIGIYFYSKCALELSEVSHITLAIFFSSTHHLAVMTRRYNVMRIVCQNDAPHSEHR</sequence>
<evidence type="ECO:0000313" key="2">
    <source>
        <dbReference type="Proteomes" id="UP000188559"/>
    </source>
</evidence>